<evidence type="ECO:0000256" key="5">
    <source>
        <dbReference type="ARBA" id="ARBA00015611"/>
    </source>
</evidence>
<protein>
    <recommendedName>
        <fullName evidence="5 12">Aminopeptidase N</fullName>
        <ecNumber evidence="4 12">3.4.11.2</ecNumber>
    </recommendedName>
</protein>
<organism evidence="17 18">
    <name type="scientific">Belnapia mucosa</name>
    <dbReference type="NCBI Taxonomy" id="2804532"/>
    <lineage>
        <taxon>Bacteria</taxon>
        <taxon>Pseudomonadati</taxon>
        <taxon>Pseudomonadota</taxon>
        <taxon>Alphaproteobacteria</taxon>
        <taxon>Acetobacterales</taxon>
        <taxon>Roseomonadaceae</taxon>
        <taxon>Belnapia</taxon>
    </lineage>
</organism>
<evidence type="ECO:0000313" key="18">
    <source>
        <dbReference type="Proteomes" id="UP000606490"/>
    </source>
</evidence>
<dbReference type="InterPro" id="IPR037144">
    <property type="entry name" value="Peptidase_M1_pepN_C_sf"/>
</dbReference>
<keyword evidence="9 17" id="KW-0378">Hydrolase</keyword>
<dbReference type="SUPFAM" id="SSF55486">
    <property type="entry name" value="Metalloproteases ('zincins'), catalytic domain"/>
    <property type="match status" value="1"/>
</dbReference>
<dbReference type="GO" id="GO:0004177">
    <property type="term" value="F:aminopeptidase activity"/>
    <property type="evidence" value="ECO:0007669"/>
    <property type="project" value="UniProtKB-KW"/>
</dbReference>
<name>A0ABS1V7X5_9PROT</name>
<evidence type="ECO:0000256" key="12">
    <source>
        <dbReference type="NCBIfam" id="TIGR02414"/>
    </source>
</evidence>
<feature type="domain" description="Aminopeptidase N-like N-terminal" evidence="16">
    <location>
        <begin position="105"/>
        <end position="188"/>
    </location>
</feature>
<comment type="cofactor">
    <cofactor evidence="2">
        <name>Zn(2+)</name>
        <dbReference type="ChEBI" id="CHEBI:29105"/>
    </cofactor>
</comment>
<dbReference type="Gene3D" id="2.60.40.1730">
    <property type="entry name" value="tricorn interacting facor f3 domain"/>
    <property type="match status" value="1"/>
</dbReference>
<dbReference type="InterPro" id="IPR012779">
    <property type="entry name" value="Peptidase_M1_pepN"/>
</dbReference>
<evidence type="ECO:0000256" key="9">
    <source>
        <dbReference type="ARBA" id="ARBA00022801"/>
    </source>
</evidence>
<feature type="domain" description="Peptidase M1 alanyl aminopeptidase Ig-like fold" evidence="14">
    <location>
        <begin position="446"/>
        <end position="549"/>
    </location>
</feature>
<dbReference type="InterPro" id="IPR045357">
    <property type="entry name" value="Aminopeptidase_N-like_N"/>
</dbReference>
<dbReference type="EMBL" id="JAEUXJ010000010">
    <property type="protein sequence ID" value="MBL6457771.1"/>
    <property type="molecule type" value="Genomic_DNA"/>
</dbReference>
<keyword evidence="18" id="KW-1185">Reference proteome</keyword>
<dbReference type="InterPro" id="IPR038438">
    <property type="entry name" value="PepN_Ig-like_sf"/>
</dbReference>
<sequence length="873" mass="96356">MPDSAPHTTRRADYHPPVFLIDTVELDFRLDPAATLVRARLAFRRNTPGPMRLDGVGLTLLEASLDGTALPQERLVHGEDGSLTVEGVPDSGTLETLVRIAPQENTELSGLYTSGGNFYTQCEAEGFRRITYFPDRPDVMSRYTVTITAQRELCPVMLSNGNPGGTGHGKDGTHWVRWVDPHPKPSYLFALVAGELVTVHEPFVTKSGKQVSLNIWVRRGDEDRCGHAMDSLIRSMRWDEEVFGLEYDLDVFNIAAVSDFNMGAMENKGLNVFNTKYVLAKPETATDGDYQGIETVIAHEYFHNWTGNRVTCRDWFQLSLKEGLTVFRDQEFSADQGSRAVKRIRDVRGLRAAQFPEDAGPMAHPVRPESYIEIDNFYTPTVYQKGAEVVRLIHTRIGAAAFRRGMDLYIARCDNQAVTIEDFVSAMQEASGVDLSRFMGWYDQAGTPELTAEDRYEPESRRWVLTLRQQIPPTPGQAQKHPVPIPVAMGLLDGAGTELPTRLAGENEARPGTRLLLLEGAEQSFTFEDVPAPPTPSLLRGFSAPVKLKGVAPERLRFLAVHDTDPFVRWESGLQYATGLMLRMVEQQQRSEPLGFDAALEEAVRTTLRAAETDPAFAAEALALPGEGFVADQMEIADPAAVHAVREHLRAEIGRRCADALRATYDGLAESGEYRVDGRSIGRRALRNACLAYLVAAGDTGLASAQYGSAGNMTDRLAALSLLADAEGPAREAPLADFHARWHGDDLVLDKWFSIQAMSKRADTPAAVRALYRHPDFDLRNPNRARSLIGAFASGNPLHFHAEDGEGYRFLADAVIALDPINGSIAARLIGPLGQWRRQAPARAALMQRELRRVLDTPKLSRGTFEKASKALA</sequence>
<evidence type="ECO:0000256" key="10">
    <source>
        <dbReference type="ARBA" id="ARBA00022833"/>
    </source>
</evidence>
<keyword evidence="11" id="KW-0482">Metalloprotease</keyword>
<dbReference type="Pfam" id="PF17900">
    <property type="entry name" value="Peptidase_M1_N"/>
    <property type="match status" value="1"/>
</dbReference>
<evidence type="ECO:0000256" key="6">
    <source>
        <dbReference type="ARBA" id="ARBA00022438"/>
    </source>
</evidence>
<comment type="catalytic activity">
    <reaction evidence="1">
        <text>Release of an N-terminal amino acid, Xaa-|-Yaa- from a peptide, amide or arylamide. Xaa is preferably Ala, but may be most amino acids including Pro (slow action). When a terminal hydrophobic residue is followed by a prolyl residue, the two may be released as an intact Xaa-Pro dipeptide.</text>
        <dbReference type="EC" id="3.4.11.2"/>
    </reaction>
</comment>
<dbReference type="RefSeq" id="WP_202827517.1">
    <property type="nucleotide sequence ID" value="NZ_JAEUXJ010000010.1"/>
</dbReference>
<gene>
    <name evidence="17" type="primary">pepN</name>
    <name evidence="17" type="ORF">JMJ55_20750</name>
</gene>
<dbReference type="InterPro" id="IPR042097">
    <property type="entry name" value="Aminopeptidase_N-like_N_sf"/>
</dbReference>
<feature type="domain" description="Peptidase M1 membrane alanine aminopeptidase" evidence="13">
    <location>
        <begin position="228"/>
        <end position="440"/>
    </location>
</feature>
<dbReference type="Gene3D" id="2.60.40.1840">
    <property type="match status" value="1"/>
</dbReference>
<dbReference type="NCBIfam" id="TIGR02414">
    <property type="entry name" value="pepN_proteo"/>
    <property type="match status" value="1"/>
</dbReference>
<evidence type="ECO:0000256" key="11">
    <source>
        <dbReference type="ARBA" id="ARBA00023049"/>
    </source>
</evidence>
<keyword evidence="10" id="KW-0862">Zinc</keyword>
<dbReference type="PANTHER" id="PTHR46322:SF1">
    <property type="entry name" value="PUROMYCIN-SENSITIVE AMINOPEPTIDASE"/>
    <property type="match status" value="1"/>
</dbReference>
<evidence type="ECO:0000259" key="13">
    <source>
        <dbReference type="Pfam" id="PF01433"/>
    </source>
</evidence>
<dbReference type="Proteomes" id="UP000606490">
    <property type="component" value="Unassembled WGS sequence"/>
</dbReference>
<dbReference type="PANTHER" id="PTHR46322">
    <property type="entry name" value="PUROMYCIN-SENSITIVE AMINOPEPTIDASE"/>
    <property type="match status" value="1"/>
</dbReference>
<dbReference type="Gene3D" id="3.30.2010.30">
    <property type="match status" value="1"/>
</dbReference>
<dbReference type="Pfam" id="PF11940">
    <property type="entry name" value="DUF3458"/>
    <property type="match status" value="1"/>
</dbReference>
<keyword evidence="7" id="KW-0645">Protease</keyword>
<keyword evidence="6 17" id="KW-0031">Aminopeptidase</keyword>
<proteinExistence type="inferred from homology"/>
<keyword evidence="8" id="KW-0479">Metal-binding</keyword>
<dbReference type="Gene3D" id="1.25.50.10">
    <property type="entry name" value="Peptidase M1, alanyl aminopeptidase, C-terminal domain"/>
    <property type="match status" value="1"/>
</dbReference>
<evidence type="ECO:0000256" key="2">
    <source>
        <dbReference type="ARBA" id="ARBA00001947"/>
    </source>
</evidence>
<dbReference type="Pfam" id="PF17432">
    <property type="entry name" value="DUF3458_C"/>
    <property type="match status" value="1"/>
</dbReference>
<dbReference type="InterPro" id="IPR024601">
    <property type="entry name" value="Peptidase_M1_pepN_C"/>
</dbReference>
<dbReference type="Pfam" id="PF01433">
    <property type="entry name" value="Peptidase_M1"/>
    <property type="match status" value="1"/>
</dbReference>
<dbReference type="PRINTS" id="PR00756">
    <property type="entry name" value="ALADIPTASE"/>
</dbReference>
<evidence type="ECO:0000259" key="14">
    <source>
        <dbReference type="Pfam" id="PF11940"/>
    </source>
</evidence>
<evidence type="ECO:0000256" key="4">
    <source>
        <dbReference type="ARBA" id="ARBA00012564"/>
    </source>
</evidence>
<evidence type="ECO:0000259" key="16">
    <source>
        <dbReference type="Pfam" id="PF17900"/>
    </source>
</evidence>
<evidence type="ECO:0000256" key="3">
    <source>
        <dbReference type="ARBA" id="ARBA00010136"/>
    </source>
</evidence>
<dbReference type="InterPro" id="IPR027268">
    <property type="entry name" value="Peptidase_M4/M1_CTD_sf"/>
</dbReference>
<comment type="similarity">
    <text evidence="3">Belongs to the peptidase M1 family.</text>
</comment>
<comment type="caution">
    <text evidence="17">The sequence shown here is derived from an EMBL/GenBank/DDBJ whole genome shotgun (WGS) entry which is preliminary data.</text>
</comment>
<dbReference type="SUPFAM" id="SSF63737">
    <property type="entry name" value="Leukotriene A4 hydrolase N-terminal domain"/>
    <property type="match status" value="1"/>
</dbReference>
<dbReference type="InterPro" id="IPR035414">
    <property type="entry name" value="Peptidase_M1_pepN_Ig-like"/>
</dbReference>
<evidence type="ECO:0000256" key="1">
    <source>
        <dbReference type="ARBA" id="ARBA00000098"/>
    </source>
</evidence>
<dbReference type="InterPro" id="IPR014782">
    <property type="entry name" value="Peptidase_M1_dom"/>
</dbReference>
<evidence type="ECO:0000313" key="17">
    <source>
        <dbReference type="EMBL" id="MBL6457771.1"/>
    </source>
</evidence>
<evidence type="ECO:0000256" key="7">
    <source>
        <dbReference type="ARBA" id="ARBA00022670"/>
    </source>
</evidence>
<dbReference type="InterPro" id="IPR001930">
    <property type="entry name" value="Peptidase_M1"/>
</dbReference>
<evidence type="ECO:0000259" key="15">
    <source>
        <dbReference type="Pfam" id="PF17432"/>
    </source>
</evidence>
<feature type="domain" description="Peptidase M1 alanyl aminopeptidase C-terminal" evidence="15">
    <location>
        <begin position="554"/>
        <end position="873"/>
    </location>
</feature>
<dbReference type="EC" id="3.4.11.2" evidence="4 12"/>
<reference evidence="17 18" key="1">
    <citation type="submission" date="2021-01" db="EMBL/GenBank/DDBJ databases">
        <title>Belnapia mucosa sp. nov. and Belnapia arida sp. nov., isolated from the Tabernas Desert (Almeria, Spain).</title>
        <authorList>
            <person name="Molina-Menor E."/>
            <person name="Vidal-Verdu A."/>
            <person name="Calonge A."/>
            <person name="Satari L."/>
            <person name="Pereto Magraner J."/>
            <person name="Porcar Miralles M."/>
        </authorList>
    </citation>
    <scope>NUCLEOTIDE SEQUENCE [LARGE SCALE GENOMIC DNA]</scope>
    <source>
        <strain evidence="17 18">T6</strain>
    </source>
</reference>
<dbReference type="Gene3D" id="1.10.390.10">
    <property type="entry name" value="Neutral Protease Domain 2"/>
    <property type="match status" value="1"/>
</dbReference>
<evidence type="ECO:0000256" key="8">
    <source>
        <dbReference type="ARBA" id="ARBA00022723"/>
    </source>
</evidence>
<accession>A0ABS1V7X5</accession>
<dbReference type="CDD" id="cd09600">
    <property type="entry name" value="M1_APN"/>
    <property type="match status" value="1"/>
</dbReference>